<accession>B8C0L8</accession>
<proteinExistence type="predicted"/>
<dbReference type="RefSeq" id="XP_002289550.1">
    <property type="nucleotide sequence ID" value="XM_002289514.1"/>
</dbReference>
<reference evidence="2 3" key="2">
    <citation type="journal article" date="2008" name="Nature">
        <title>The Phaeodactylum genome reveals the evolutionary history of diatom genomes.</title>
        <authorList>
            <person name="Bowler C."/>
            <person name="Allen A.E."/>
            <person name="Badger J.H."/>
            <person name="Grimwood J."/>
            <person name="Jabbari K."/>
            <person name="Kuo A."/>
            <person name="Maheswari U."/>
            <person name="Martens C."/>
            <person name="Maumus F."/>
            <person name="Otillar R.P."/>
            <person name="Rayko E."/>
            <person name="Salamov A."/>
            <person name="Vandepoele K."/>
            <person name="Beszteri B."/>
            <person name="Gruber A."/>
            <person name="Heijde M."/>
            <person name="Katinka M."/>
            <person name="Mock T."/>
            <person name="Valentin K."/>
            <person name="Verret F."/>
            <person name="Berges J.A."/>
            <person name="Brownlee C."/>
            <person name="Cadoret J.P."/>
            <person name="Chiovitti A."/>
            <person name="Choi C.J."/>
            <person name="Coesel S."/>
            <person name="De Martino A."/>
            <person name="Detter J.C."/>
            <person name="Durkin C."/>
            <person name="Falciatore A."/>
            <person name="Fournet J."/>
            <person name="Haruta M."/>
            <person name="Huysman M.J."/>
            <person name="Jenkins B.D."/>
            <person name="Jiroutova K."/>
            <person name="Jorgensen R.E."/>
            <person name="Joubert Y."/>
            <person name="Kaplan A."/>
            <person name="Kroger N."/>
            <person name="Kroth P.G."/>
            <person name="La Roche J."/>
            <person name="Lindquist E."/>
            <person name="Lommer M."/>
            <person name="Martin-Jezequel V."/>
            <person name="Lopez P.J."/>
            <person name="Lucas S."/>
            <person name="Mangogna M."/>
            <person name="McGinnis K."/>
            <person name="Medlin L.K."/>
            <person name="Montsant A."/>
            <person name="Oudot-Le Secq M.P."/>
            <person name="Napoli C."/>
            <person name="Obornik M."/>
            <person name="Parker M.S."/>
            <person name="Petit J.L."/>
            <person name="Porcel B.M."/>
            <person name="Poulsen N."/>
            <person name="Robison M."/>
            <person name="Rychlewski L."/>
            <person name="Rynearson T.A."/>
            <person name="Schmutz J."/>
            <person name="Shapiro H."/>
            <person name="Siaut M."/>
            <person name="Stanley M."/>
            <person name="Sussman M.R."/>
            <person name="Taylor A.R."/>
            <person name="Vardi A."/>
            <person name="von Dassow P."/>
            <person name="Vyverman W."/>
            <person name="Willis A."/>
            <person name="Wyrwicz L.S."/>
            <person name="Rokhsar D.S."/>
            <person name="Weissenbach J."/>
            <person name="Armbrust E.V."/>
            <person name="Green B.R."/>
            <person name="Van de Peer Y."/>
            <person name="Grigoriev I.V."/>
        </authorList>
    </citation>
    <scope>NUCLEOTIDE SEQUENCE [LARGE SCALE GENOMIC DNA]</scope>
    <source>
        <strain evidence="2 3">CCMP1335</strain>
    </source>
</reference>
<dbReference type="OMA" id="PIFANEC"/>
<feature type="compositionally biased region" description="Basic and acidic residues" evidence="1">
    <location>
        <begin position="354"/>
        <end position="374"/>
    </location>
</feature>
<dbReference type="Proteomes" id="UP000001449">
    <property type="component" value="Chromosome 4"/>
</dbReference>
<dbReference type="PaxDb" id="35128-Thaps4896"/>
<dbReference type="eggNOG" id="ENOG502T938">
    <property type="taxonomic scope" value="Eukaryota"/>
</dbReference>
<organism evidence="2 3">
    <name type="scientific">Thalassiosira pseudonana</name>
    <name type="common">Marine diatom</name>
    <name type="synonym">Cyclotella nana</name>
    <dbReference type="NCBI Taxonomy" id="35128"/>
    <lineage>
        <taxon>Eukaryota</taxon>
        <taxon>Sar</taxon>
        <taxon>Stramenopiles</taxon>
        <taxon>Ochrophyta</taxon>
        <taxon>Bacillariophyta</taxon>
        <taxon>Coscinodiscophyceae</taxon>
        <taxon>Thalassiosirophycidae</taxon>
        <taxon>Thalassiosirales</taxon>
        <taxon>Thalassiosiraceae</taxon>
        <taxon>Thalassiosira</taxon>
    </lineage>
</organism>
<evidence type="ECO:0000256" key="1">
    <source>
        <dbReference type="SAM" id="MobiDB-lite"/>
    </source>
</evidence>
<feature type="region of interest" description="Disordered" evidence="1">
    <location>
        <begin position="354"/>
        <end position="375"/>
    </location>
</feature>
<reference evidence="2 3" key="1">
    <citation type="journal article" date="2004" name="Science">
        <title>The genome of the diatom Thalassiosira pseudonana: ecology, evolution, and metabolism.</title>
        <authorList>
            <person name="Armbrust E.V."/>
            <person name="Berges J.A."/>
            <person name="Bowler C."/>
            <person name="Green B.R."/>
            <person name="Martinez D."/>
            <person name="Putnam N.H."/>
            <person name="Zhou S."/>
            <person name="Allen A.E."/>
            <person name="Apt K.E."/>
            <person name="Bechner M."/>
            <person name="Brzezinski M.A."/>
            <person name="Chaal B.K."/>
            <person name="Chiovitti A."/>
            <person name="Davis A.K."/>
            <person name="Demarest M.S."/>
            <person name="Detter J.C."/>
            <person name="Glavina T."/>
            <person name="Goodstein D."/>
            <person name="Hadi M.Z."/>
            <person name="Hellsten U."/>
            <person name="Hildebrand M."/>
            <person name="Jenkins B.D."/>
            <person name="Jurka J."/>
            <person name="Kapitonov V.V."/>
            <person name="Kroger N."/>
            <person name="Lau W.W."/>
            <person name="Lane T.W."/>
            <person name="Larimer F.W."/>
            <person name="Lippmeier J.C."/>
            <person name="Lucas S."/>
            <person name="Medina M."/>
            <person name="Montsant A."/>
            <person name="Obornik M."/>
            <person name="Parker M.S."/>
            <person name="Palenik B."/>
            <person name="Pazour G.J."/>
            <person name="Richardson P.M."/>
            <person name="Rynearson T.A."/>
            <person name="Saito M.A."/>
            <person name="Schwartz D.C."/>
            <person name="Thamatrakoln K."/>
            <person name="Valentin K."/>
            <person name="Vardi A."/>
            <person name="Wilkerson F.P."/>
            <person name="Rokhsar D.S."/>
        </authorList>
    </citation>
    <scope>NUCLEOTIDE SEQUENCE [LARGE SCALE GENOMIC DNA]</scope>
    <source>
        <strain evidence="2 3">CCMP1335</strain>
    </source>
</reference>
<keyword evidence="3" id="KW-1185">Reference proteome</keyword>
<evidence type="ECO:0000313" key="3">
    <source>
        <dbReference type="Proteomes" id="UP000001449"/>
    </source>
</evidence>
<dbReference type="InParanoid" id="B8C0L8"/>
<dbReference type="GeneID" id="7452247"/>
<protein>
    <recommendedName>
        <fullName evidence="4">Ataxin-10 domain-containing protein</fullName>
    </recommendedName>
</protein>
<dbReference type="EMBL" id="CM000641">
    <property type="protein sequence ID" value="EED93087.1"/>
    <property type="molecule type" value="Genomic_DNA"/>
</dbReference>
<sequence length="504" mass="54836">MSGEGNEYGGLLFQSDDESNGGGGDSESNEASAGAADDDGNSSTTHLVDLIARLAVDDDEQPPVKSDLTSAIRRIGAPFLCEALYHPSDNTSSDGCIICNIIDIHHKANLIRSHMGNMAQCRGVAGDALREAGAIDALLRILWRFLVPIQTKSDDGNSSHTLLPIIDPISSYTQTPIFANECNKHHHLCNHRSSFKTIAINALHNASLGLAVASLGSLRDLACGSAANRVVILDWIPPYTIKVTNGCNESGYSLVANGIDVISSYVLRYHNLQWEEILSIKERNDTIQQSKGDAAIVPLCTKRGRKELRLLTNALGVVRNASHSTPDNCQAFYEYGMSDLLVWRLSPDVYESLNRSDNEQTSKAKERCSDRNNDESSITISALPDATRQWREASYRAAGSLINLAEKCPAVASHLGSNRKLIYLLIETWGGANAIVIDSKRSNSSKGVPLLHLGLAAILHAANDGALGGGLDEVMKQVLEKEKIRKRVAQRKEEERKLRLGNNY</sequence>
<name>B8C0L8_THAPS</name>
<dbReference type="HOGENOM" id="CLU_541348_0_0_1"/>
<dbReference type="KEGG" id="tps:THAPSDRAFT_4896"/>
<dbReference type="SUPFAM" id="SSF48371">
    <property type="entry name" value="ARM repeat"/>
    <property type="match status" value="1"/>
</dbReference>
<evidence type="ECO:0000313" key="2">
    <source>
        <dbReference type="EMBL" id="EED93087.1"/>
    </source>
</evidence>
<dbReference type="AlphaFoldDB" id="B8C0L8"/>
<feature type="region of interest" description="Disordered" evidence="1">
    <location>
        <begin position="1"/>
        <end position="42"/>
    </location>
</feature>
<evidence type="ECO:0008006" key="4">
    <source>
        <dbReference type="Google" id="ProtNLM"/>
    </source>
</evidence>
<dbReference type="InterPro" id="IPR016024">
    <property type="entry name" value="ARM-type_fold"/>
</dbReference>
<gene>
    <name evidence="2" type="ORF">THAPSDRAFT_4896</name>
</gene>